<dbReference type="InterPro" id="IPR038718">
    <property type="entry name" value="SNF2-like_sf"/>
</dbReference>
<dbReference type="PROSITE" id="PS51194">
    <property type="entry name" value="HELICASE_CTER"/>
    <property type="match status" value="1"/>
</dbReference>
<dbReference type="PANTHER" id="PTHR10799">
    <property type="entry name" value="SNF2/RAD54 HELICASE FAMILY"/>
    <property type="match status" value="1"/>
</dbReference>
<organism evidence="3">
    <name type="scientific">Dinoroseobacter phage vB_DshS_R26L</name>
    <dbReference type="NCBI Taxonomy" id="3161158"/>
    <lineage>
        <taxon>Viruses</taxon>
        <taxon>Duplodnaviria</taxon>
        <taxon>Heunggongvirae</taxon>
        <taxon>Uroviricota</taxon>
        <taxon>Caudoviricetes</taxon>
        <taxon>Nanhaivirus</taxon>
    </lineage>
</organism>
<gene>
    <name evidence="3" type="ORF">vBDshSR26L_71</name>
</gene>
<dbReference type="InterPro" id="IPR001650">
    <property type="entry name" value="Helicase_C-like"/>
</dbReference>
<dbReference type="Pfam" id="PF00271">
    <property type="entry name" value="Helicase_C"/>
    <property type="match status" value="1"/>
</dbReference>
<dbReference type="Gene3D" id="3.40.50.10810">
    <property type="entry name" value="Tandem AAA-ATPase domain"/>
    <property type="match status" value="1"/>
</dbReference>
<feature type="domain" description="Helicase C-terminal" evidence="2">
    <location>
        <begin position="434"/>
        <end position="589"/>
    </location>
</feature>
<dbReference type="EMBL" id="PP882867">
    <property type="protein sequence ID" value="XBW75386.1"/>
    <property type="molecule type" value="Genomic_DNA"/>
</dbReference>
<dbReference type="SUPFAM" id="SSF52540">
    <property type="entry name" value="P-loop containing nucleoside triphosphate hydrolases"/>
    <property type="match status" value="2"/>
</dbReference>
<protein>
    <submittedName>
        <fullName evidence="3">Superfamily II DNA/RNA helicase</fullName>
    </submittedName>
</protein>
<sequence>MQIYVENAHGIVEGLDYEQSRSLGDRLNTEVEYQGTRIKFVPTRYALDLLVAEAGRDAFHSGCRFAWAHFYKERPTKEIDFEWVTQPYNHQREWWSIIKDMPFFSLEWEMGLGKSKTILDVCQWAYAKGEIDALLVVTLKGVHRKWVEKEVPTHLPKGMADAAFWNTNIVDNGMWTGPNARNRKSLIDSDKFAVATINFESVHRAKGLKFCERFLRARKAAIVIDESQYIKTPGAAVTKAVTKLGAMAERRWITTGTMSTGSTLDPYSQYYFLDPSIVQHMKFHQWKAEFAVEEQVGDKTYEAWEYDKDTKKSRKVEKPVMTVTGFKNEEELCRMLDPFRSRLLKEDCLDLPPKIYRMRSFEMTDAMRAAYMSMTKQFLVELDGGRTMTANMAMTKLVRLQQIACGFVVPDDHDPLSDEIAGIAIEKKNPRIETLMQELEKVRNKGIVWAYWRYSLREIADALREAYGDHSVVEYHGGISEEDKARALLGFKEDRTRWFLGNPQSAGVGLDLVEADAMTYYNNSFNLGLRLQSEDRFHRIGQEADSCTITDLECLGTVDRPQLRALKDKRDVAALISGDNLKSWLTESV</sequence>
<dbReference type="GO" id="GO:0005524">
    <property type="term" value="F:ATP binding"/>
    <property type="evidence" value="ECO:0007669"/>
    <property type="project" value="InterPro"/>
</dbReference>
<dbReference type="SMART" id="SM00490">
    <property type="entry name" value="HELICc"/>
    <property type="match status" value="1"/>
</dbReference>
<keyword evidence="3" id="KW-0347">Helicase</keyword>
<dbReference type="GO" id="GO:0016787">
    <property type="term" value="F:hydrolase activity"/>
    <property type="evidence" value="ECO:0007669"/>
    <property type="project" value="UniProtKB-KW"/>
</dbReference>
<name>A0AAU7VGR5_9CAUD</name>
<reference evidence="3" key="1">
    <citation type="submission" date="2024-06" db="EMBL/GenBank/DDBJ databases">
        <authorList>
            <person name="Lu L."/>
            <person name="Wei N."/>
            <person name="Zhang R."/>
        </authorList>
    </citation>
    <scope>NUCLEOTIDE SEQUENCE</scope>
</reference>
<keyword evidence="1" id="KW-0378">Hydrolase</keyword>
<dbReference type="CDD" id="cd18793">
    <property type="entry name" value="SF2_C_SNF"/>
    <property type="match status" value="1"/>
</dbReference>
<keyword evidence="3" id="KW-0547">Nucleotide-binding</keyword>
<dbReference type="GO" id="GO:0004386">
    <property type="term" value="F:helicase activity"/>
    <property type="evidence" value="ECO:0007669"/>
    <property type="project" value="UniProtKB-KW"/>
</dbReference>
<evidence type="ECO:0000259" key="2">
    <source>
        <dbReference type="PROSITE" id="PS51194"/>
    </source>
</evidence>
<evidence type="ECO:0000313" key="3">
    <source>
        <dbReference type="EMBL" id="XBW75386.1"/>
    </source>
</evidence>
<dbReference type="InterPro" id="IPR049730">
    <property type="entry name" value="SNF2/RAD54-like_C"/>
</dbReference>
<dbReference type="Pfam" id="PF00176">
    <property type="entry name" value="SNF2-rel_dom"/>
    <property type="match status" value="1"/>
</dbReference>
<dbReference type="Gene3D" id="3.40.50.300">
    <property type="entry name" value="P-loop containing nucleotide triphosphate hydrolases"/>
    <property type="match status" value="1"/>
</dbReference>
<dbReference type="InterPro" id="IPR027417">
    <property type="entry name" value="P-loop_NTPase"/>
</dbReference>
<evidence type="ECO:0000256" key="1">
    <source>
        <dbReference type="ARBA" id="ARBA00022801"/>
    </source>
</evidence>
<keyword evidence="3" id="KW-0067">ATP-binding</keyword>
<proteinExistence type="predicted"/>
<accession>A0AAU7VGR5</accession>
<dbReference type="InterPro" id="IPR000330">
    <property type="entry name" value="SNF2_N"/>
</dbReference>